<gene>
    <name evidence="2" type="ORF">G3T38_07130</name>
</gene>
<keyword evidence="3" id="KW-1185">Reference proteome</keyword>
<dbReference type="SUPFAM" id="SSF63380">
    <property type="entry name" value="Riboflavin synthase domain-like"/>
    <property type="match status" value="1"/>
</dbReference>
<evidence type="ECO:0000259" key="1">
    <source>
        <dbReference type="PROSITE" id="PS51384"/>
    </source>
</evidence>
<dbReference type="CDD" id="cd06193">
    <property type="entry name" value="siderophore_interacting"/>
    <property type="match status" value="1"/>
</dbReference>
<dbReference type="AlphaFoldDB" id="A0A6P0HHM9"/>
<dbReference type="Gene3D" id="3.40.50.80">
    <property type="entry name" value="Nucleotide-binding domain of ferredoxin-NADP reductase (FNR) module"/>
    <property type="match status" value="1"/>
</dbReference>
<reference evidence="2 3" key="1">
    <citation type="journal article" date="2014" name="Int. J. Syst. Evol. Microbiol.">
        <title>Nocardioides zeae sp. nov., isolated from the stem of Zea mays.</title>
        <authorList>
            <person name="Glaeser S.P."/>
            <person name="McInroy J.A."/>
            <person name="Busse H.J."/>
            <person name="Kampfer P."/>
        </authorList>
    </citation>
    <scope>NUCLEOTIDE SEQUENCE [LARGE SCALE GENOMIC DNA]</scope>
    <source>
        <strain evidence="2 3">JCM 30728</strain>
    </source>
</reference>
<dbReference type="Proteomes" id="UP000468687">
    <property type="component" value="Unassembled WGS sequence"/>
</dbReference>
<name>A0A6P0HHM9_9ACTN</name>
<comment type="caution">
    <text evidence="2">The sequence shown here is derived from an EMBL/GenBank/DDBJ whole genome shotgun (WGS) entry which is preliminary data.</text>
</comment>
<dbReference type="EMBL" id="JAAGXA010000004">
    <property type="protein sequence ID" value="NEN78046.1"/>
    <property type="molecule type" value="Genomic_DNA"/>
</dbReference>
<dbReference type="InterPro" id="IPR017938">
    <property type="entry name" value="Riboflavin_synthase-like_b-brl"/>
</dbReference>
<dbReference type="Pfam" id="PF04954">
    <property type="entry name" value="SIP"/>
    <property type="match status" value="1"/>
</dbReference>
<evidence type="ECO:0000313" key="2">
    <source>
        <dbReference type="EMBL" id="NEN78046.1"/>
    </source>
</evidence>
<dbReference type="PANTHER" id="PTHR30157:SF0">
    <property type="entry name" value="NADPH-DEPENDENT FERRIC-CHELATE REDUCTASE"/>
    <property type="match status" value="1"/>
</dbReference>
<dbReference type="InterPro" id="IPR007037">
    <property type="entry name" value="SIP_rossman_dom"/>
</dbReference>
<dbReference type="PROSITE" id="PS51384">
    <property type="entry name" value="FAD_FR"/>
    <property type="match status" value="1"/>
</dbReference>
<protein>
    <submittedName>
        <fullName evidence="2">Siderophore-interacting protein</fullName>
    </submittedName>
</protein>
<dbReference type="InterPro" id="IPR039261">
    <property type="entry name" value="FNR_nucleotide-bd"/>
</dbReference>
<dbReference type="InterPro" id="IPR013113">
    <property type="entry name" value="SIP_FAD-bd"/>
</dbReference>
<dbReference type="InterPro" id="IPR017927">
    <property type="entry name" value="FAD-bd_FR_type"/>
</dbReference>
<dbReference type="Gene3D" id="2.40.30.10">
    <property type="entry name" value="Translation factors"/>
    <property type="match status" value="1"/>
</dbReference>
<dbReference type="GO" id="GO:0016491">
    <property type="term" value="F:oxidoreductase activity"/>
    <property type="evidence" value="ECO:0007669"/>
    <property type="project" value="InterPro"/>
</dbReference>
<dbReference type="RefSeq" id="WP_163771416.1">
    <property type="nucleotide sequence ID" value="NZ_JAAGXA010000004.1"/>
</dbReference>
<organism evidence="2 3">
    <name type="scientific">Nocardioides zeae</name>
    <dbReference type="NCBI Taxonomy" id="1457234"/>
    <lineage>
        <taxon>Bacteria</taxon>
        <taxon>Bacillati</taxon>
        <taxon>Actinomycetota</taxon>
        <taxon>Actinomycetes</taxon>
        <taxon>Propionibacteriales</taxon>
        <taxon>Nocardioidaceae</taxon>
        <taxon>Nocardioides</taxon>
    </lineage>
</organism>
<feature type="domain" description="FAD-binding FR-type" evidence="1">
    <location>
        <begin position="11"/>
        <end position="141"/>
    </location>
</feature>
<proteinExistence type="predicted"/>
<dbReference type="Pfam" id="PF08021">
    <property type="entry name" value="FAD_binding_9"/>
    <property type="match status" value="1"/>
</dbReference>
<sequence length="284" mass="29940">MPDARFADSPNRLFAVTVARREQLSPSFVRLGLTGPGLAAFAPAGRDLRVKILLPTSDGYPATLVDGLTEAAWRAAWRTLAAADRPVMRSYTAPRVDPDARWLDLDVYLHEPAGPASAWAAAAAVGDPLLVSAPAAGVGDPSYGVQWDPGTATRVVLGADETAFPAVAGILATLDSDTTATLLLEAADPADTLPFVATDDPRLEVHHVRRAGRPGGVPLLEAGRAWAERYGAGAAAAGPAFYGWFATESVQVAELRRSLLAVGIGADRVHTQGYWIDREGRARD</sequence>
<accession>A0A6P0HHM9</accession>
<dbReference type="PANTHER" id="PTHR30157">
    <property type="entry name" value="FERRIC REDUCTASE, NADPH-DEPENDENT"/>
    <property type="match status" value="1"/>
</dbReference>
<dbReference type="InterPro" id="IPR039374">
    <property type="entry name" value="SIP_fam"/>
</dbReference>
<evidence type="ECO:0000313" key="3">
    <source>
        <dbReference type="Proteomes" id="UP000468687"/>
    </source>
</evidence>